<sequence>MHCQCPEAPLAASIHDDWSSGINSCTARRFDSHEYRRACHARLTGFKSSLSSPSPAPKTGAAGALPRHHEDASVAVAFIVVSRRSSPRTAAGRHLILPPPWHHNILTRLKSTVKMSTEAPSNGAAEPPKPAPSEKPPKFSWLQPHPVFVIILVGTDEQPFGIQKDFLCDRSEFYRKHFAEKPADEALEHVVRLPDCSKEVFGLAQNYLYTGVLIADESNVPSYESLVGLWNLGHKLGVDGLCEKTLDAMKECRRLTERIPATPLLIQVWRDTPEGSSIRLLLLSWAAEYMRSSDARAEFAKSLPQEVLSELVVAMSSFDASPAPHAPADLPAVGAPAALPRKNVHYLDEASDEEILNSIKKNRRSSGPPGAVASPLDPAAAGRRAARTALPKPQKRRTSAAFVDARNFTTAQKLDFCADLLNRMLSGPGKSYLTSMANGCMICVSGMLKLGLGFWTRLVGPFKDPVEPAEDGVPDYFDKVKRPMDLSTIKAKMDRREYPNEEEFVRDVRQIFDNCFTYWKKGDPMWAAGEKLQRTFEEKYSHMNKWIAKMGGDEGE</sequence>
<dbReference type="EMBL" id="LCWV01000009">
    <property type="protein sequence ID" value="PWI70311.1"/>
    <property type="molecule type" value="Genomic_DNA"/>
</dbReference>
<evidence type="ECO:0000313" key="6">
    <source>
        <dbReference type="EMBL" id="PWI70311.1"/>
    </source>
</evidence>
<organism evidence="6 7">
    <name type="scientific">Purpureocillium lilacinum</name>
    <name type="common">Paecilomyces lilacinus</name>
    <dbReference type="NCBI Taxonomy" id="33203"/>
    <lineage>
        <taxon>Eukaryota</taxon>
        <taxon>Fungi</taxon>
        <taxon>Dikarya</taxon>
        <taxon>Ascomycota</taxon>
        <taxon>Pezizomycotina</taxon>
        <taxon>Sordariomycetes</taxon>
        <taxon>Hypocreomycetidae</taxon>
        <taxon>Hypocreales</taxon>
        <taxon>Ophiocordycipitaceae</taxon>
        <taxon>Purpureocillium</taxon>
    </lineage>
</organism>
<dbReference type="Proteomes" id="UP000245956">
    <property type="component" value="Unassembled WGS sequence"/>
</dbReference>
<evidence type="ECO:0000256" key="2">
    <source>
        <dbReference type="PROSITE-ProRule" id="PRU00035"/>
    </source>
</evidence>
<dbReference type="InterPro" id="IPR018359">
    <property type="entry name" value="Bromodomain_CS"/>
</dbReference>
<proteinExistence type="predicted"/>
<dbReference type="GO" id="GO:0006355">
    <property type="term" value="P:regulation of DNA-templated transcription"/>
    <property type="evidence" value="ECO:0007669"/>
    <property type="project" value="TreeGrafter"/>
</dbReference>
<dbReference type="InterPro" id="IPR000210">
    <property type="entry name" value="BTB/POZ_dom"/>
</dbReference>
<feature type="domain" description="BTB" evidence="5">
    <location>
        <begin position="147"/>
        <end position="217"/>
    </location>
</feature>
<evidence type="ECO:0000313" key="7">
    <source>
        <dbReference type="Proteomes" id="UP000245956"/>
    </source>
</evidence>
<dbReference type="InterPro" id="IPR001487">
    <property type="entry name" value="Bromodomain"/>
</dbReference>
<feature type="region of interest" description="Disordered" evidence="3">
    <location>
        <begin position="114"/>
        <end position="137"/>
    </location>
</feature>
<dbReference type="Pfam" id="PF00439">
    <property type="entry name" value="Bromodomain"/>
    <property type="match status" value="1"/>
</dbReference>
<dbReference type="PRINTS" id="PR00503">
    <property type="entry name" value="BROMODOMAIN"/>
</dbReference>
<dbReference type="GO" id="GO:0006338">
    <property type="term" value="P:chromatin remodeling"/>
    <property type="evidence" value="ECO:0007669"/>
    <property type="project" value="TreeGrafter"/>
</dbReference>
<dbReference type="InterPro" id="IPR050935">
    <property type="entry name" value="Bromo_chromatin_reader"/>
</dbReference>
<dbReference type="PANTHER" id="PTHR22880">
    <property type="entry name" value="FALZ-RELATED BROMODOMAIN-CONTAINING PROTEINS"/>
    <property type="match status" value="1"/>
</dbReference>
<dbReference type="Gene3D" id="3.30.710.10">
    <property type="entry name" value="Potassium Channel Kv1.1, Chain A"/>
    <property type="match status" value="1"/>
</dbReference>
<dbReference type="SUPFAM" id="SSF47370">
    <property type="entry name" value="Bromodomain"/>
    <property type="match status" value="1"/>
</dbReference>
<feature type="domain" description="Bromo" evidence="4">
    <location>
        <begin position="461"/>
        <end position="526"/>
    </location>
</feature>
<evidence type="ECO:0000256" key="3">
    <source>
        <dbReference type="SAM" id="MobiDB-lite"/>
    </source>
</evidence>
<dbReference type="GO" id="GO:0005634">
    <property type="term" value="C:nucleus"/>
    <property type="evidence" value="ECO:0007669"/>
    <property type="project" value="TreeGrafter"/>
</dbReference>
<dbReference type="GO" id="GO:0000785">
    <property type="term" value="C:chromatin"/>
    <property type="evidence" value="ECO:0007669"/>
    <property type="project" value="TreeGrafter"/>
</dbReference>
<evidence type="ECO:0000256" key="1">
    <source>
        <dbReference type="ARBA" id="ARBA00023117"/>
    </source>
</evidence>
<feature type="region of interest" description="Disordered" evidence="3">
    <location>
        <begin position="361"/>
        <end position="397"/>
    </location>
</feature>
<evidence type="ECO:0000259" key="5">
    <source>
        <dbReference type="PROSITE" id="PS50097"/>
    </source>
</evidence>
<comment type="caution">
    <text evidence="6">The sequence shown here is derived from an EMBL/GenBank/DDBJ whole genome shotgun (WGS) entry which is preliminary data.</text>
</comment>
<dbReference type="InterPro" id="IPR036427">
    <property type="entry name" value="Bromodomain-like_sf"/>
</dbReference>
<dbReference type="Pfam" id="PF00651">
    <property type="entry name" value="BTB"/>
    <property type="match status" value="1"/>
</dbReference>
<protein>
    <submittedName>
        <fullName evidence="6">Putative Bromodomain testis-specific protein</fullName>
    </submittedName>
</protein>
<name>A0A2U3E724_PURLI</name>
<accession>A0A2U3E724</accession>
<dbReference type="PROSITE" id="PS50097">
    <property type="entry name" value="BTB"/>
    <property type="match status" value="1"/>
</dbReference>
<feature type="region of interest" description="Disordered" evidence="3">
    <location>
        <begin position="46"/>
        <end position="67"/>
    </location>
</feature>
<dbReference type="SUPFAM" id="SSF54695">
    <property type="entry name" value="POZ domain"/>
    <property type="match status" value="1"/>
</dbReference>
<dbReference type="SMART" id="SM00297">
    <property type="entry name" value="BROMO"/>
    <property type="match status" value="1"/>
</dbReference>
<dbReference type="PROSITE" id="PS00633">
    <property type="entry name" value="BROMODOMAIN_1"/>
    <property type="match status" value="1"/>
</dbReference>
<dbReference type="Gene3D" id="1.20.920.10">
    <property type="entry name" value="Bromodomain-like"/>
    <property type="match status" value="1"/>
</dbReference>
<dbReference type="AlphaFoldDB" id="A0A2U3E724"/>
<reference evidence="6 7" key="1">
    <citation type="journal article" date="2016" name="Front. Microbiol.">
        <title>Genome and transcriptome sequences reveal the specific parasitism of the nematophagous Purpureocillium lilacinum 36-1.</title>
        <authorList>
            <person name="Xie J."/>
            <person name="Li S."/>
            <person name="Mo C."/>
            <person name="Xiao X."/>
            <person name="Peng D."/>
            <person name="Wang G."/>
            <person name="Xiao Y."/>
        </authorList>
    </citation>
    <scope>NUCLEOTIDE SEQUENCE [LARGE SCALE GENOMIC DNA]</scope>
    <source>
        <strain evidence="6 7">36-1</strain>
    </source>
</reference>
<evidence type="ECO:0000259" key="4">
    <source>
        <dbReference type="PROSITE" id="PS50014"/>
    </source>
</evidence>
<dbReference type="InterPro" id="IPR011333">
    <property type="entry name" value="SKP1/BTB/POZ_sf"/>
</dbReference>
<keyword evidence="1 2" id="KW-0103">Bromodomain</keyword>
<gene>
    <name evidence="6" type="ORF">PCL_12710</name>
</gene>
<feature type="compositionally biased region" description="Low complexity" evidence="3">
    <location>
        <begin position="379"/>
        <end position="389"/>
    </location>
</feature>
<dbReference type="PROSITE" id="PS50014">
    <property type="entry name" value="BROMODOMAIN_2"/>
    <property type="match status" value="1"/>
</dbReference>
<dbReference type="CDD" id="cd18186">
    <property type="entry name" value="BTB_POZ_ZBTB_KLHL-like"/>
    <property type="match status" value="1"/>
</dbReference>
<dbReference type="PANTHER" id="PTHR22880:SF225">
    <property type="entry name" value="BROMODOMAIN-CONTAINING PROTEIN BET-1-RELATED"/>
    <property type="match status" value="1"/>
</dbReference>